<name>A0A1S1HFD7_9SPHN</name>
<dbReference type="PANTHER" id="PTHR43240">
    <property type="entry name" value="1,4-DIHYDROXY-2-NAPHTHOYL-COA THIOESTERASE 1"/>
    <property type="match status" value="1"/>
</dbReference>
<proteinExistence type="predicted"/>
<dbReference type="AlphaFoldDB" id="A0A1S1HFD7"/>
<feature type="domain" description="Thioesterase" evidence="2">
    <location>
        <begin position="57"/>
        <end position="131"/>
    </location>
</feature>
<dbReference type="Proteomes" id="UP000179467">
    <property type="component" value="Unassembled WGS sequence"/>
</dbReference>
<evidence type="ECO:0000256" key="1">
    <source>
        <dbReference type="ARBA" id="ARBA00022801"/>
    </source>
</evidence>
<evidence type="ECO:0000313" key="4">
    <source>
        <dbReference type="Proteomes" id="UP000179467"/>
    </source>
</evidence>
<organism evidence="3 4">
    <name type="scientific">Edaphosphingomonas haloaromaticamans</name>
    <dbReference type="NCBI Taxonomy" id="653954"/>
    <lineage>
        <taxon>Bacteria</taxon>
        <taxon>Pseudomonadati</taxon>
        <taxon>Pseudomonadota</taxon>
        <taxon>Alphaproteobacteria</taxon>
        <taxon>Sphingomonadales</taxon>
        <taxon>Rhizorhabdaceae</taxon>
        <taxon>Edaphosphingomonas</taxon>
    </lineage>
</organism>
<gene>
    <name evidence="3" type="ORF">BHE75_02950</name>
</gene>
<evidence type="ECO:0000259" key="2">
    <source>
        <dbReference type="Pfam" id="PF03061"/>
    </source>
</evidence>
<dbReference type="EMBL" id="MIPT01000001">
    <property type="protein sequence ID" value="OHT20945.1"/>
    <property type="molecule type" value="Genomic_DNA"/>
</dbReference>
<evidence type="ECO:0000313" key="3">
    <source>
        <dbReference type="EMBL" id="OHT20945.1"/>
    </source>
</evidence>
<dbReference type="SUPFAM" id="SSF54637">
    <property type="entry name" value="Thioesterase/thiol ester dehydrase-isomerase"/>
    <property type="match status" value="1"/>
</dbReference>
<sequence>MTTLPTGRSFDPAAFIDTFRSYGHNGALGTRFVQHGPDWVELALDYDEKLIGNTETGVLASGPIFSLMDMATSLAIWVRTDIFRPQATLDMRVDYLRPATPGRTVFGRGECYRVARRIAFVRGQAHDGDPNDPVAHVAGTFMFLDGE</sequence>
<dbReference type="OrthoDB" id="9813158at2"/>
<dbReference type="PANTHER" id="PTHR43240:SF7">
    <property type="entry name" value="BLR7284 PROTEIN"/>
    <property type="match status" value="1"/>
</dbReference>
<dbReference type="InterPro" id="IPR029069">
    <property type="entry name" value="HotDog_dom_sf"/>
</dbReference>
<dbReference type="Gene3D" id="3.10.129.10">
    <property type="entry name" value="Hotdog Thioesterase"/>
    <property type="match status" value="1"/>
</dbReference>
<dbReference type="InterPro" id="IPR006683">
    <property type="entry name" value="Thioestr_dom"/>
</dbReference>
<dbReference type="RefSeq" id="WP_015457483.1">
    <property type="nucleotide sequence ID" value="NZ_MIPT01000001.1"/>
</dbReference>
<protein>
    <recommendedName>
        <fullName evidence="2">Thioesterase domain-containing protein</fullName>
    </recommendedName>
</protein>
<dbReference type="NCBIfam" id="TIGR00369">
    <property type="entry name" value="unchar_dom_1"/>
    <property type="match status" value="1"/>
</dbReference>
<dbReference type="GO" id="GO:0005829">
    <property type="term" value="C:cytosol"/>
    <property type="evidence" value="ECO:0007669"/>
    <property type="project" value="TreeGrafter"/>
</dbReference>
<dbReference type="CDD" id="cd03443">
    <property type="entry name" value="PaaI_thioesterase"/>
    <property type="match status" value="1"/>
</dbReference>
<comment type="caution">
    <text evidence="3">The sequence shown here is derived from an EMBL/GenBank/DDBJ whole genome shotgun (WGS) entry which is preliminary data.</text>
</comment>
<dbReference type="InterPro" id="IPR003736">
    <property type="entry name" value="PAAI_dom"/>
</dbReference>
<dbReference type="Pfam" id="PF03061">
    <property type="entry name" value="4HBT"/>
    <property type="match status" value="1"/>
</dbReference>
<dbReference type="GO" id="GO:0061522">
    <property type="term" value="F:1,4-dihydroxy-2-naphthoyl-CoA thioesterase activity"/>
    <property type="evidence" value="ECO:0007669"/>
    <property type="project" value="TreeGrafter"/>
</dbReference>
<reference evidence="3 4" key="1">
    <citation type="submission" date="2016-09" db="EMBL/GenBank/DDBJ databases">
        <title>Metabolic pathway, cell adaptation mechanisms and a novel monoxygenase revealed through proteogenomic-transcription analysis of a Sphingomonas haloaromaticamans strain degrading the fungicide ortho-phenylphenol.</title>
        <authorList>
            <person name="Perruchon C."/>
            <person name="Papadopoulou E.S."/>
            <person name="Rousidou C."/>
            <person name="Vasileiadis S."/>
            <person name="Tanou G."/>
            <person name="Amoutzias G."/>
            <person name="Molassiotis A."/>
            <person name="Karpouzas D.G."/>
        </authorList>
    </citation>
    <scope>NUCLEOTIDE SEQUENCE [LARGE SCALE GENOMIC DNA]</scope>
    <source>
        <strain evidence="3 4">P3</strain>
    </source>
</reference>
<accession>A0A1S1HFD7</accession>
<keyword evidence="1" id="KW-0378">Hydrolase</keyword>
<keyword evidence="4" id="KW-1185">Reference proteome</keyword>